<dbReference type="EMBL" id="MFTJ01000040">
    <property type="protein sequence ID" value="OGI64719.1"/>
    <property type="molecule type" value="Genomic_DNA"/>
</dbReference>
<dbReference type="Gene3D" id="3.30.2310.20">
    <property type="entry name" value="RelE-like"/>
    <property type="match status" value="1"/>
</dbReference>
<evidence type="ECO:0000313" key="3">
    <source>
        <dbReference type="EMBL" id="OGI64719.1"/>
    </source>
</evidence>
<sequence>MYKAIFSSEFEKQLKKLKQKDKALYERLEKKIRDILLEPTHIKHLRNVLKGQQRVQLGPFVLKFTQEEETIYFITIEHHDQAY</sequence>
<dbReference type="InterPro" id="IPR035093">
    <property type="entry name" value="RelE/ParE_toxin_dom_sf"/>
</dbReference>
<dbReference type="SUPFAM" id="SSF143011">
    <property type="entry name" value="RelE-like"/>
    <property type="match status" value="1"/>
</dbReference>
<evidence type="ECO:0000256" key="1">
    <source>
        <dbReference type="ARBA" id="ARBA00022649"/>
    </source>
</evidence>
<dbReference type="Proteomes" id="UP000178700">
    <property type="component" value="Unassembled WGS sequence"/>
</dbReference>
<proteinExistence type="predicted"/>
<dbReference type="AlphaFoldDB" id="A0A1F6V5C4"/>
<accession>A0A1F6V5C4</accession>
<evidence type="ECO:0008006" key="5">
    <source>
        <dbReference type="Google" id="ProtNLM"/>
    </source>
</evidence>
<dbReference type="InterPro" id="IPR007712">
    <property type="entry name" value="RelE/ParE_toxin"/>
</dbReference>
<name>A0A1F6V5C4_9BACT</name>
<feature type="coiled-coil region" evidence="2">
    <location>
        <begin position="11"/>
        <end position="38"/>
    </location>
</feature>
<evidence type="ECO:0000313" key="4">
    <source>
        <dbReference type="Proteomes" id="UP000178700"/>
    </source>
</evidence>
<dbReference type="Pfam" id="PF05016">
    <property type="entry name" value="ParE_toxin"/>
    <property type="match status" value="1"/>
</dbReference>
<comment type="caution">
    <text evidence="3">The sequence shown here is derived from an EMBL/GenBank/DDBJ whole genome shotgun (WGS) entry which is preliminary data.</text>
</comment>
<evidence type="ECO:0000256" key="2">
    <source>
        <dbReference type="SAM" id="Coils"/>
    </source>
</evidence>
<keyword evidence="1" id="KW-1277">Toxin-antitoxin system</keyword>
<gene>
    <name evidence="3" type="ORF">A2642_02970</name>
</gene>
<keyword evidence="2" id="KW-0175">Coiled coil</keyword>
<protein>
    <recommendedName>
        <fullName evidence="5">Addiction module toxin RelE</fullName>
    </recommendedName>
</protein>
<reference evidence="3 4" key="1">
    <citation type="journal article" date="2016" name="Nat. Commun.">
        <title>Thousands of microbial genomes shed light on interconnected biogeochemical processes in an aquifer system.</title>
        <authorList>
            <person name="Anantharaman K."/>
            <person name="Brown C.T."/>
            <person name="Hug L.A."/>
            <person name="Sharon I."/>
            <person name="Castelle C.J."/>
            <person name="Probst A.J."/>
            <person name="Thomas B.C."/>
            <person name="Singh A."/>
            <person name="Wilkins M.J."/>
            <person name="Karaoz U."/>
            <person name="Brodie E.L."/>
            <person name="Williams K.H."/>
            <person name="Hubbard S.S."/>
            <person name="Banfield J.F."/>
        </authorList>
    </citation>
    <scope>NUCLEOTIDE SEQUENCE [LARGE SCALE GENOMIC DNA]</scope>
</reference>
<organism evidence="3 4">
    <name type="scientific">Candidatus Nomurabacteria bacterium RIFCSPHIGHO2_01_FULL_39_10</name>
    <dbReference type="NCBI Taxonomy" id="1801733"/>
    <lineage>
        <taxon>Bacteria</taxon>
        <taxon>Candidatus Nomuraibacteriota</taxon>
    </lineage>
</organism>